<feature type="transmembrane region" description="Helical" evidence="7">
    <location>
        <begin position="112"/>
        <end position="136"/>
    </location>
</feature>
<evidence type="ECO:0000256" key="7">
    <source>
        <dbReference type="SAM" id="Phobius"/>
    </source>
</evidence>
<evidence type="ECO:0000256" key="5">
    <source>
        <dbReference type="ARBA" id="ARBA00022989"/>
    </source>
</evidence>
<keyword evidence="6 7" id="KW-0472">Membrane</keyword>
<dbReference type="SUPFAM" id="SSF103473">
    <property type="entry name" value="MFS general substrate transporter"/>
    <property type="match status" value="1"/>
</dbReference>
<feature type="transmembrane region" description="Helical" evidence="7">
    <location>
        <begin position="28"/>
        <end position="48"/>
    </location>
</feature>
<name>A0A370GWL5_9COXI</name>
<evidence type="ECO:0000256" key="3">
    <source>
        <dbReference type="ARBA" id="ARBA00022475"/>
    </source>
</evidence>
<dbReference type="InterPro" id="IPR020846">
    <property type="entry name" value="MFS_dom"/>
</dbReference>
<keyword evidence="5 7" id="KW-1133">Transmembrane helix</keyword>
<evidence type="ECO:0000256" key="4">
    <source>
        <dbReference type="ARBA" id="ARBA00022692"/>
    </source>
</evidence>
<dbReference type="PANTHER" id="PTHR23517">
    <property type="entry name" value="RESISTANCE PROTEIN MDTM, PUTATIVE-RELATED-RELATED"/>
    <property type="match status" value="1"/>
</dbReference>
<gene>
    <name evidence="9" type="ORF">C8D86_10333</name>
</gene>
<evidence type="ECO:0000256" key="2">
    <source>
        <dbReference type="ARBA" id="ARBA00022448"/>
    </source>
</evidence>
<dbReference type="Gene3D" id="1.20.1250.20">
    <property type="entry name" value="MFS general substrate transporter like domains"/>
    <property type="match status" value="1"/>
</dbReference>
<sequence length="428" mass="48083">MIAKSLINLIKNYLNNYRGLQKECWKTIILNFINSTLIGIFYFLPLYFLNELRFSIVVSGFIISFYSLGTIFGGIIGGKLSDQLSPKFISIGSLLIQGAIYLALFMAKSVAILIILIFFLGISTYGFITSNFLWTLSYCNNKKEKIKSINLIETASNLGLGLAAIIIGIIANFSFRYLLLGASIILLLLSLYLILTYQRRLNFNEKIVSNIPVSDISKIKKLNTLNQLIVFVIINLFFAGIIISQLSSTYSIHLQTLFSDYGYGNFSVIFALNTFLIFLLQTPLANYFSKYNHIIIIGSGVFLLGFGMYMLAFSFSFYLAIMGCILYTLGEILFFSVAQLICYENAPLNKKGFVLGTYRMVYASSRAIGPALGAYVYEYLGNSILWFSCSVIGIFSLFSAIAFKRFVIFRVDTDATSDKWRISSELSN</sequence>
<feature type="transmembrane region" description="Helical" evidence="7">
    <location>
        <begin position="88"/>
        <end position="106"/>
    </location>
</feature>
<feature type="transmembrane region" description="Helical" evidence="7">
    <location>
        <begin position="54"/>
        <end position="76"/>
    </location>
</feature>
<dbReference type="InterPro" id="IPR011701">
    <property type="entry name" value="MFS"/>
</dbReference>
<feature type="transmembrane region" description="Helical" evidence="7">
    <location>
        <begin position="148"/>
        <end position="171"/>
    </location>
</feature>
<feature type="domain" description="Major facilitator superfamily (MFS) profile" evidence="8">
    <location>
        <begin position="23"/>
        <end position="414"/>
    </location>
</feature>
<keyword evidence="2" id="KW-0813">Transport</keyword>
<feature type="transmembrane region" description="Helical" evidence="7">
    <location>
        <begin position="317"/>
        <end position="341"/>
    </location>
</feature>
<dbReference type="PANTHER" id="PTHR23517:SF3">
    <property type="entry name" value="INTEGRAL MEMBRANE TRANSPORT PROTEIN"/>
    <property type="match status" value="1"/>
</dbReference>
<feature type="transmembrane region" description="Helical" evidence="7">
    <location>
        <begin position="383"/>
        <end position="403"/>
    </location>
</feature>
<dbReference type="InterPro" id="IPR036259">
    <property type="entry name" value="MFS_trans_sf"/>
</dbReference>
<accession>A0A370GWL5</accession>
<evidence type="ECO:0000313" key="9">
    <source>
        <dbReference type="EMBL" id="RDI48068.1"/>
    </source>
</evidence>
<evidence type="ECO:0000313" key="10">
    <source>
        <dbReference type="Proteomes" id="UP000254720"/>
    </source>
</evidence>
<feature type="transmembrane region" description="Helical" evidence="7">
    <location>
        <begin position="353"/>
        <end position="377"/>
    </location>
</feature>
<organism evidence="9 10">
    <name type="scientific">Aquicella lusitana</name>
    <dbReference type="NCBI Taxonomy" id="254246"/>
    <lineage>
        <taxon>Bacteria</taxon>
        <taxon>Pseudomonadati</taxon>
        <taxon>Pseudomonadota</taxon>
        <taxon>Gammaproteobacteria</taxon>
        <taxon>Legionellales</taxon>
        <taxon>Coxiellaceae</taxon>
        <taxon>Aquicella</taxon>
    </lineage>
</organism>
<reference evidence="9 10" key="1">
    <citation type="submission" date="2018-07" db="EMBL/GenBank/DDBJ databases">
        <title>Genomic Encyclopedia of Type Strains, Phase IV (KMG-IV): sequencing the most valuable type-strain genomes for metagenomic binning, comparative biology and taxonomic classification.</title>
        <authorList>
            <person name="Goeker M."/>
        </authorList>
    </citation>
    <scope>NUCLEOTIDE SEQUENCE [LARGE SCALE GENOMIC DNA]</scope>
    <source>
        <strain evidence="9 10">DSM 16500</strain>
    </source>
</reference>
<dbReference type="InterPro" id="IPR050171">
    <property type="entry name" value="MFS_Transporters"/>
</dbReference>
<dbReference type="Proteomes" id="UP000254720">
    <property type="component" value="Unassembled WGS sequence"/>
</dbReference>
<keyword evidence="4 7" id="KW-0812">Transmembrane</keyword>
<dbReference type="GO" id="GO:0022857">
    <property type="term" value="F:transmembrane transporter activity"/>
    <property type="evidence" value="ECO:0007669"/>
    <property type="project" value="InterPro"/>
</dbReference>
<evidence type="ECO:0000256" key="6">
    <source>
        <dbReference type="ARBA" id="ARBA00023136"/>
    </source>
</evidence>
<dbReference type="GO" id="GO:0005886">
    <property type="term" value="C:plasma membrane"/>
    <property type="evidence" value="ECO:0007669"/>
    <property type="project" value="UniProtKB-SubCell"/>
</dbReference>
<comment type="caution">
    <text evidence="9">The sequence shown here is derived from an EMBL/GenBank/DDBJ whole genome shotgun (WGS) entry which is preliminary data.</text>
</comment>
<feature type="transmembrane region" description="Helical" evidence="7">
    <location>
        <begin position="262"/>
        <end position="280"/>
    </location>
</feature>
<dbReference type="AlphaFoldDB" id="A0A370GWL5"/>
<protein>
    <submittedName>
        <fullName evidence="9">Putative MFS family arabinose efflux permease</fullName>
    </submittedName>
</protein>
<evidence type="ECO:0000259" key="8">
    <source>
        <dbReference type="PROSITE" id="PS50850"/>
    </source>
</evidence>
<dbReference type="Pfam" id="PF07690">
    <property type="entry name" value="MFS_1"/>
    <property type="match status" value="1"/>
</dbReference>
<feature type="transmembrane region" description="Helical" evidence="7">
    <location>
        <begin position="177"/>
        <end position="197"/>
    </location>
</feature>
<feature type="transmembrane region" description="Helical" evidence="7">
    <location>
        <begin position="228"/>
        <end position="250"/>
    </location>
</feature>
<dbReference type="PROSITE" id="PS50850">
    <property type="entry name" value="MFS"/>
    <property type="match status" value="1"/>
</dbReference>
<comment type="subcellular location">
    <subcellularLocation>
        <location evidence="1">Cell membrane</location>
        <topology evidence="1">Multi-pass membrane protein</topology>
    </subcellularLocation>
</comment>
<evidence type="ECO:0000256" key="1">
    <source>
        <dbReference type="ARBA" id="ARBA00004651"/>
    </source>
</evidence>
<dbReference type="OrthoDB" id="5651277at2"/>
<keyword evidence="3" id="KW-1003">Cell membrane</keyword>
<keyword evidence="10" id="KW-1185">Reference proteome</keyword>
<proteinExistence type="predicted"/>
<feature type="transmembrane region" description="Helical" evidence="7">
    <location>
        <begin position="292"/>
        <end position="311"/>
    </location>
</feature>
<dbReference type="EMBL" id="QQAX01000003">
    <property type="protein sequence ID" value="RDI48068.1"/>
    <property type="molecule type" value="Genomic_DNA"/>
</dbReference>
<dbReference type="RefSeq" id="WP_114833548.1">
    <property type="nucleotide sequence ID" value="NZ_LR699114.1"/>
</dbReference>